<gene>
    <name evidence="2" type="ORF">Ani05nite_67150</name>
</gene>
<name>A0A919MQ14_9ACTN</name>
<keyword evidence="3" id="KW-1185">Reference proteome</keyword>
<dbReference type="Proteomes" id="UP000647172">
    <property type="component" value="Unassembled WGS sequence"/>
</dbReference>
<dbReference type="EMBL" id="BOMQ01000079">
    <property type="protein sequence ID" value="GIE53181.1"/>
    <property type="molecule type" value="Genomic_DNA"/>
</dbReference>
<proteinExistence type="predicted"/>
<reference evidence="2" key="1">
    <citation type="submission" date="2021-01" db="EMBL/GenBank/DDBJ databases">
        <title>Whole genome shotgun sequence of Actinoplanes nipponensis NBRC 14063.</title>
        <authorList>
            <person name="Komaki H."/>
            <person name="Tamura T."/>
        </authorList>
    </citation>
    <scope>NUCLEOTIDE SEQUENCE</scope>
    <source>
        <strain evidence="2">NBRC 14063</strain>
    </source>
</reference>
<keyword evidence="1" id="KW-0175">Coiled coil</keyword>
<organism evidence="2 3">
    <name type="scientific">Actinoplanes nipponensis</name>
    <dbReference type="NCBI Taxonomy" id="135950"/>
    <lineage>
        <taxon>Bacteria</taxon>
        <taxon>Bacillati</taxon>
        <taxon>Actinomycetota</taxon>
        <taxon>Actinomycetes</taxon>
        <taxon>Micromonosporales</taxon>
        <taxon>Micromonosporaceae</taxon>
        <taxon>Actinoplanes</taxon>
    </lineage>
</organism>
<evidence type="ECO:0000256" key="1">
    <source>
        <dbReference type="SAM" id="Coils"/>
    </source>
</evidence>
<evidence type="ECO:0000313" key="2">
    <source>
        <dbReference type="EMBL" id="GIE53181.1"/>
    </source>
</evidence>
<dbReference type="AlphaFoldDB" id="A0A919MQ14"/>
<dbReference type="RefSeq" id="WP_203775023.1">
    <property type="nucleotide sequence ID" value="NZ_BAAAYJ010000037.1"/>
</dbReference>
<accession>A0A919MQ14</accession>
<protein>
    <submittedName>
        <fullName evidence="2">Uncharacterized protein</fullName>
    </submittedName>
</protein>
<dbReference type="Gene3D" id="1.20.5.170">
    <property type="match status" value="1"/>
</dbReference>
<sequence length="137" mass="15278">MNARSTTTDRDAIRAAIDRLLAGTPLRSNGSLTIVALADEADVKRHLLTHRHTDLKDDFYARVRARGHVPDNERKLRDDLAKAQSRITELVAENHKLQGENDVLARIVNVLELENHELRTGTGRSGRLVALPTVNDC</sequence>
<comment type="caution">
    <text evidence="2">The sequence shown here is derived from an EMBL/GenBank/DDBJ whole genome shotgun (WGS) entry which is preliminary data.</text>
</comment>
<evidence type="ECO:0000313" key="3">
    <source>
        <dbReference type="Proteomes" id="UP000647172"/>
    </source>
</evidence>
<feature type="coiled-coil region" evidence="1">
    <location>
        <begin position="73"/>
        <end position="100"/>
    </location>
</feature>